<organism evidence="1 3">
    <name type="scientific">Medicago truncatula</name>
    <name type="common">Barrel medic</name>
    <name type="synonym">Medicago tribuloides</name>
    <dbReference type="NCBI Taxonomy" id="3880"/>
    <lineage>
        <taxon>Eukaryota</taxon>
        <taxon>Viridiplantae</taxon>
        <taxon>Streptophyta</taxon>
        <taxon>Embryophyta</taxon>
        <taxon>Tracheophyta</taxon>
        <taxon>Spermatophyta</taxon>
        <taxon>Magnoliopsida</taxon>
        <taxon>eudicotyledons</taxon>
        <taxon>Gunneridae</taxon>
        <taxon>Pentapetalae</taxon>
        <taxon>rosids</taxon>
        <taxon>fabids</taxon>
        <taxon>Fabales</taxon>
        <taxon>Fabaceae</taxon>
        <taxon>Papilionoideae</taxon>
        <taxon>50 kb inversion clade</taxon>
        <taxon>NPAAA clade</taxon>
        <taxon>Hologalegina</taxon>
        <taxon>IRL clade</taxon>
        <taxon>Trifolieae</taxon>
        <taxon>Medicago</taxon>
    </lineage>
</organism>
<keyword evidence="3" id="KW-1185">Reference proteome</keyword>
<dbReference type="HOGENOM" id="CLU_2458174_0_0_1"/>
<dbReference type="Proteomes" id="UP000002051">
    <property type="component" value="Chromosome 3"/>
</dbReference>
<dbReference type="AlphaFoldDB" id="A0A072UYL8"/>
<sequence length="89" mass="10363">MIHAFFFVYLNMHIHHLNTEKSGSYQILYQCKCVLNTMPTASQIMMPCTLIQKERPRTAVAQADRGYLCKLSVMDSVTNYCHTIPMRYN</sequence>
<reference evidence="1 3" key="1">
    <citation type="journal article" date="2011" name="Nature">
        <title>The Medicago genome provides insight into the evolution of rhizobial symbioses.</title>
        <authorList>
            <person name="Young N.D."/>
            <person name="Debelle F."/>
            <person name="Oldroyd G.E."/>
            <person name="Geurts R."/>
            <person name="Cannon S.B."/>
            <person name="Udvardi M.K."/>
            <person name="Benedito V.A."/>
            <person name="Mayer K.F."/>
            <person name="Gouzy J."/>
            <person name="Schoof H."/>
            <person name="Van de Peer Y."/>
            <person name="Proost S."/>
            <person name="Cook D.R."/>
            <person name="Meyers B.C."/>
            <person name="Spannagl M."/>
            <person name="Cheung F."/>
            <person name="De Mita S."/>
            <person name="Krishnakumar V."/>
            <person name="Gundlach H."/>
            <person name="Zhou S."/>
            <person name="Mudge J."/>
            <person name="Bharti A.K."/>
            <person name="Murray J.D."/>
            <person name="Naoumkina M.A."/>
            <person name="Rosen B."/>
            <person name="Silverstein K.A."/>
            <person name="Tang H."/>
            <person name="Rombauts S."/>
            <person name="Zhao P.X."/>
            <person name="Zhou P."/>
            <person name="Barbe V."/>
            <person name="Bardou P."/>
            <person name="Bechner M."/>
            <person name="Bellec A."/>
            <person name="Berger A."/>
            <person name="Berges H."/>
            <person name="Bidwell S."/>
            <person name="Bisseling T."/>
            <person name="Choisne N."/>
            <person name="Couloux A."/>
            <person name="Denny R."/>
            <person name="Deshpande S."/>
            <person name="Dai X."/>
            <person name="Doyle J.J."/>
            <person name="Dudez A.M."/>
            <person name="Farmer A.D."/>
            <person name="Fouteau S."/>
            <person name="Franken C."/>
            <person name="Gibelin C."/>
            <person name="Gish J."/>
            <person name="Goldstein S."/>
            <person name="Gonzalez A.J."/>
            <person name="Green P.J."/>
            <person name="Hallab A."/>
            <person name="Hartog M."/>
            <person name="Hua A."/>
            <person name="Humphray S.J."/>
            <person name="Jeong D.H."/>
            <person name="Jing Y."/>
            <person name="Jocker A."/>
            <person name="Kenton S.M."/>
            <person name="Kim D.J."/>
            <person name="Klee K."/>
            <person name="Lai H."/>
            <person name="Lang C."/>
            <person name="Lin S."/>
            <person name="Macmil S.L."/>
            <person name="Magdelenat G."/>
            <person name="Matthews L."/>
            <person name="McCorrison J."/>
            <person name="Monaghan E.L."/>
            <person name="Mun J.H."/>
            <person name="Najar F.Z."/>
            <person name="Nicholson C."/>
            <person name="Noirot C."/>
            <person name="O'Bleness M."/>
            <person name="Paule C.R."/>
            <person name="Poulain J."/>
            <person name="Prion F."/>
            <person name="Qin B."/>
            <person name="Qu C."/>
            <person name="Retzel E.F."/>
            <person name="Riddle C."/>
            <person name="Sallet E."/>
            <person name="Samain S."/>
            <person name="Samson N."/>
            <person name="Sanders I."/>
            <person name="Saurat O."/>
            <person name="Scarpelli C."/>
            <person name="Schiex T."/>
            <person name="Segurens B."/>
            <person name="Severin A.J."/>
            <person name="Sherrier D.J."/>
            <person name="Shi R."/>
            <person name="Sims S."/>
            <person name="Singer S.R."/>
            <person name="Sinharoy S."/>
            <person name="Sterck L."/>
            <person name="Viollet A."/>
            <person name="Wang B.B."/>
            <person name="Wang K."/>
            <person name="Wang M."/>
            <person name="Wang X."/>
            <person name="Warfsmann J."/>
            <person name="Weissenbach J."/>
            <person name="White D.D."/>
            <person name="White J.D."/>
            <person name="Wiley G.B."/>
            <person name="Wincker P."/>
            <person name="Xing Y."/>
            <person name="Yang L."/>
            <person name="Yao Z."/>
            <person name="Ying F."/>
            <person name="Zhai J."/>
            <person name="Zhou L."/>
            <person name="Zuber A."/>
            <person name="Denarie J."/>
            <person name="Dixon R.A."/>
            <person name="May G.D."/>
            <person name="Schwartz D.C."/>
            <person name="Rogers J."/>
            <person name="Quetier F."/>
            <person name="Town C.D."/>
            <person name="Roe B.A."/>
        </authorList>
    </citation>
    <scope>NUCLEOTIDE SEQUENCE [LARGE SCALE GENOMIC DNA]</scope>
    <source>
        <strain evidence="1">A17</strain>
        <strain evidence="2 3">cv. Jemalong A17</strain>
    </source>
</reference>
<accession>A0A072UYL8</accession>
<name>A0A072UYL8_MEDTR</name>
<evidence type="ECO:0000313" key="1">
    <source>
        <dbReference type="EMBL" id="KEH34854.1"/>
    </source>
</evidence>
<reference evidence="1 3" key="2">
    <citation type="journal article" date="2014" name="BMC Genomics">
        <title>An improved genome release (version Mt4.0) for the model legume Medicago truncatula.</title>
        <authorList>
            <person name="Tang H."/>
            <person name="Krishnakumar V."/>
            <person name="Bidwell S."/>
            <person name="Rosen B."/>
            <person name="Chan A."/>
            <person name="Zhou S."/>
            <person name="Gentzbittel L."/>
            <person name="Childs K.L."/>
            <person name="Yandell M."/>
            <person name="Gundlach H."/>
            <person name="Mayer K.F."/>
            <person name="Schwartz D.C."/>
            <person name="Town C.D."/>
        </authorList>
    </citation>
    <scope>GENOME REANNOTATION</scope>
    <source>
        <strain evidence="1">A17</strain>
        <strain evidence="2 3">cv. Jemalong A17</strain>
    </source>
</reference>
<evidence type="ECO:0000313" key="2">
    <source>
        <dbReference type="EnsemblPlants" id="KEH34854"/>
    </source>
</evidence>
<proteinExistence type="predicted"/>
<gene>
    <name evidence="1" type="ordered locus">MTR_3g073075</name>
</gene>
<reference evidence="2" key="3">
    <citation type="submission" date="2015-04" db="UniProtKB">
        <authorList>
            <consortium name="EnsemblPlants"/>
        </authorList>
    </citation>
    <scope>IDENTIFICATION</scope>
    <source>
        <strain evidence="2">cv. Jemalong A17</strain>
    </source>
</reference>
<dbReference type="EMBL" id="CM001219">
    <property type="protein sequence ID" value="KEH34854.1"/>
    <property type="molecule type" value="Genomic_DNA"/>
</dbReference>
<protein>
    <submittedName>
        <fullName evidence="1 2">Uncharacterized protein</fullName>
    </submittedName>
</protein>
<evidence type="ECO:0000313" key="3">
    <source>
        <dbReference type="Proteomes" id="UP000002051"/>
    </source>
</evidence>
<dbReference type="EnsemblPlants" id="KEH34854">
    <property type="protein sequence ID" value="KEH34854"/>
    <property type="gene ID" value="MTR_3g073075"/>
</dbReference>